<gene>
    <name evidence="14" type="ORF">KOW79_001894</name>
</gene>
<keyword evidence="3 12" id="KW-0812">Transmembrane</keyword>
<dbReference type="Proteomes" id="UP000824219">
    <property type="component" value="Linkage Group LG02"/>
</dbReference>
<evidence type="ECO:0000256" key="11">
    <source>
        <dbReference type="SAM" id="MobiDB-lite"/>
    </source>
</evidence>
<keyword evidence="6 10" id="KW-0106">Calcium</keyword>
<dbReference type="GO" id="GO:0005911">
    <property type="term" value="C:cell-cell junction"/>
    <property type="evidence" value="ECO:0007669"/>
    <property type="project" value="TreeGrafter"/>
</dbReference>
<dbReference type="GO" id="GO:0007156">
    <property type="term" value="P:homophilic cell adhesion via plasma membrane adhesion molecules"/>
    <property type="evidence" value="ECO:0007669"/>
    <property type="project" value="InterPro"/>
</dbReference>
<keyword evidence="8 12" id="KW-1133">Transmembrane helix</keyword>
<dbReference type="FunFam" id="2.60.40.60:FF:000098">
    <property type="entry name" value="cadherin-23 isoform X1"/>
    <property type="match status" value="1"/>
</dbReference>
<comment type="caution">
    <text evidence="14">The sequence shown here is derived from an EMBL/GenBank/DDBJ whole genome shotgun (WGS) entry which is preliminary data.</text>
</comment>
<evidence type="ECO:0000256" key="1">
    <source>
        <dbReference type="ARBA" id="ARBA00004251"/>
    </source>
</evidence>
<keyword evidence="9 12" id="KW-0472">Membrane</keyword>
<evidence type="ECO:0000313" key="15">
    <source>
        <dbReference type="Proteomes" id="UP000824219"/>
    </source>
</evidence>
<feature type="domain" description="Cadherin" evidence="13">
    <location>
        <begin position="704"/>
        <end position="814"/>
    </location>
</feature>
<dbReference type="SMART" id="SM00112">
    <property type="entry name" value="CA"/>
    <property type="match status" value="8"/>
</dbReference>
<feature type="domain" description="Cadherin" evidence="13">
    <location>
        <begin position="814"/>
        <end position="929"/>
    </location>
</feature>
<dbReference type="Pfam" id="PF00028">
    <property type="entry name" value="Cadherin"/>
    <property type="match status" value="7"/>
</dbReference>
<dbReference type="GO" id="GO:0005886">
    <property type="term" value="C:plasma membrane"/>
    <property type="evidence" value="ECO:0007669"/>
    <property type="project" value="UniProtKB-SubCell"/>
</dbReference>
<dbReference type="GO" id="GO:0009653">
    <property type="term" value="P:anatomical structure morphogenesis"/>
    <property type="evidence" value="ECO:0007669"/>
    <property type="project" value="UniProtKB-ARBA"/>
</dbReference>
<dbReference type="SUPFAM" id="SSF49313">
    <property type="entry name" value="Cadherin-like"/>
    <property type="match status" value="9"/>
</dbReference>
<organism evidence="14 15">
    <name type="scientific">Hemibagrus wyckioides</name>
    <dbReference type="NCBI Taxonomy" id="337641"/>
    <lineage>
        <taxon>Eukaryota</taxon>
        <taxon>Metazoa</taxon>
        <taxon>Chordata</taxon>
        <taxon>Craniata</taxon>
        <taxon>Vertebrata</taxon>
        <taxon>Euteleostomi</taxon>
        <taxon>Actinopterygii</taxon>
        <taxon>Neopterygii</taxon>
        <taxon>Teleostei</taxon>
        <taxon>Ostariophysi</taxon>
        <taxon>Siluriformes</taxon>
        <taxon>Bagridae</taxon>
        <taxon>Hemibagrus</taxon>
    </lineage>
</organism>
<protein>
    <recommendedName>
        <fullName evidence="13">Cadherin domain-containing protein</fullName>
    </recommendedName>
</protein>
<feature type="domain" description="Cadherin" evidence="13">
    <location>
        <begin position="490"/>
        <end position="594"/>
    </location>
</feature>
<keyword evidence="5" id="KW-0677">Repeat</keyword>
<dbReference type="CDD" id="cd11304">
    <property type="entry name" value="Cadherin_repeat"/>
    <property type="match status" value="9"/>
</dbReference>
<dbReference type="InterPro" id="IPR050971">
    <property type="entry name" value="Cadherin-domain_protein"/>
</dbReference>
<feature type="region of interest" description="Disordered" evidence="11">
    <location>
        <begin position="1291"/>
        <end position="1317"/>
    </location>
</feature>
<keyword evidence="4" id="KW-0732">Signal</keyword>
<keyword evidence="2" id="KW-1003">Cell membrane</keyword>
<evidence type="ECO:0000256" key="10">
    <source>
        <dbReference type="PROSITE-ProRule" id="PRU00043"/>
    </source>
</evidence>
<evidence type="ECO:0000256" key="9">
    <source>
        <dbReference type="ARBA" id="ARBA00023136"/>
    </source>
</evidence>
<evidence type="ECO:0000256" key="4">
    <source>
        <dbReference type="ARBA" id="ARBA00022729"/>
    </source>
</evidence>
<dbReference type="Gene3D" id="2.60.40.60">
    <property type="entry name" value="Cadherins"/>
    <property type="match status" value="9"/>
</dbReference>
<feature type="domain" description="Cadherin" evidence="13">
    <location>
        <begin position="62"/>
        <end position="138"/>
    </location>
</feature>
<evidence type="ECO:0000256" key="3">
    <source>
        <dbReference type="ARBA" id="ARBA00022692"/>
    </source>
</evidence>
<keyword evidence="15" id="KW-1185">Reference proteome</keyword>
<dbReference type="OrthoDB" id="6491773at2759"/>
<dbReference type="InterPro" id="IPR020894">
    <property type="entry name" value="Cadherin_CS"/>
</dbReference>
<evidence type="ECO:0000256" key="6">
    <source>
        <dbReference type="ARBA" id="ARBA00022837"/>
    </source>
</evidence>
<dbReference type="InterPro" id="IPR002126">
    <property type="entry name" value="Cadherin-like_dom"/>
</dbReference>
<evidence type="ECO:0000256" key="5">
    <source>
        <dbReference type="ARBA" id="ARBA00022737"/>
    </source>
</evidence>
<dbReference type="InterPro" id="IPR015919">
    <property type="entry name" value="Cadherin-like_sf"/>
</dbReference>
<feature type="region of interest" description="Disordered" evidence="11">
    <location>
        <begin position="1236"/>
        <end position="1256"/>
    </location>
</feature>
<dbReference type="GO" id="GO:0005509">
    <property type="term" value="F:calcium ion binding"/>
    <property type="evidence" value="ECO:0007669"/>
    <property type="project" value="UniProtKB-UniRule"/>
</dbReference>
<comment type="subcellular location">
    <subcellularLocation>
        <location evidence="1">Cell membrane</location>
        <topology evidence="1">Single-pass type I membrane protein</topology>
    </subcellularLocation>
</comment>
<keyword evidence="7" id="KW-0130">Cell adhesion</keyword>
<dbReference type="PRINTS" id="PR00205">
    <property type="entry name" value="CADHERIN"/>
</dbReference>
<accession>A0A9D3SY44</accession>
<dbReference type="PANTHER" id="PTHR24025:SF23">
    <property type="entry name" value="NEURAL-CADHERIN"/>
    <property type="match status" value="1"/>
</dbReference>
<name>A0A9D3SY44_9TELE</name>
<proteinExistence type="predicted"/>
<evidence type="ECO:0000259" key="13">
    <source>
        <dbReference type="PROSITE" id="PS50268"/>
    </source>
</evidence>
<feature type="domain" description="Cadherin" evidence="13">
    <location>
        <begin position="931"/>
        <end position="1067"/>
    </location>
</feature>
<reference evidence="14 15" key="1">
    <citation type="submission" date="2021-06" db="EMBL/GenBank/DDBJ databases">
        <title>Chromosome-level genome assembly of the red-tail catfish (Hemibagrus wyckioides).</title>
        <authorList>
            <person name="Shao F."/>
        </authorList>
    </citation>
    <scope>NUCLEOTIDE SEQUENCE [LARGE SCALE GENOMIC DNA]</scope>
    <source>
        <strain evidence="14">EC202008001</strain>
        <tissue evidence="14">Blood</tissue>
    </source>
</reference>
<feature type="domain" description="Cadherin" evidence="13">
    <location>
        <begin position="376"/>
        <end position="489"/>
    </location>
</feature>
<feature type="domain" description="Cadherin" evidence="13">
    <location>
        <begin position="595"/>
        <end position="703"/>
    </location>
</feature>
<feature type="domain" description="Cadherin" evidence="13">
    <location>
        <begin position="139"/>
        <end position="253"/>
    </location>
</feature>
<feature type="compositionally biased region" description="Polar residues" evidence="11">
    <location>
        <begin position="1301"/>
        <end position="1317"/>
    </location>
</feature>
<evidence type="ECO:0000313" key="14">
    <source>
        <dbReference type="EMBL" id="KAG7335298.1"/>
    </source>
</evidence>
<dbReference type="PROSITE" id="PS00232">
    <property type="entry name" value="CADHERIN_1"/>
    <property type="match status" value="3"/>
</dbReference>
<evidence type="ECO:0000256" key="7">
    <source>
        <dbReference type="ARBA" id="ARBA00022889"/>
    </source>
</evidence>
<dbReference type="FunFam" id="2.60.40.60:FF:000168">
    <property type="entry name" value="Cadherin-related family member 2"/>
    <property type="match status" value="1"/>
</dbReference>
<feature type="domain" description="Cadherin" evidence="13">
    <location>
        <begin position="254"/>
        <end position="366"/>
    </location>
</feature>
<dbReference type="EMBL" id="JAHKSW010000002">
    <property type="protein sequence ID" value="KAG7335298.1"/>
    <property type="molecule type" value="Genomic_DNA"/>
</dbReference>
<feature type="transmembrane region" description="Helical" evidence="12">
    <location>
        <begin position="1154"/>
        <end position="1179"/>
    </location>
</feature>
<dbReference type="PROSITE" id="PS50268">
    <property type="entry name" value="CADHERIN_2"/>
    <property type="match status" value="9"/>
</dbReference>
<evidence type="ECO:0000256" key="8">
    <source>
        <dbReference type="ARBA" id="ARBA00022989"/>
    </source>
</evidence>
<evidence type="ECO:0000256" key="12">
    <source>
        <dbReference type="SAM" id="Phobius"/>
    </source>
</evidence>
<dbReference type="PANTHER" id="PTHR24025">
    <property type="entry name" value="DESMOGLEIN FAMILY MEMBER"/>
    <property type="match status" value="1"/>
</dbReference>
<sequence>MFRSPDHSIELCSFRDDVHQKSIEDENGEVGRRGHVEFLTSAFNSLCHLLQSECSGEFAFKIKAYDPDNDPLTYQITKDNDIFNVSAHTGDVYIRTPLDRETKDFFPVLAIVSDGILVPTQKYINILVLDRNDEKPEFKNLPYNVKVPENAAVNITVLHVIAKDDDEGPAGKVSYKIDQSVPTEGLSMFSISKEGDVVLEQALNFTEKSTFYQLQINATDGGGLLHGNPNHVQWNTATALITIVDVPDLNPQFLNLPNTARVKEHSAVGTSVFKVVARDPDTGINDVISYTIEDSNINGLFQIHPDTGVVTVMSDTDREDLQDVNALVQLSVKATEANMDVNGVHASAISTLNIQIDDVNNKPPRFYKCEGSVCTVASEFTGDVDEHASVGLSITGLNMRVKDTDADENSHFTLRLEGTDKAAFSVSPSSGMSDQAVLIVIKNPAAIDYETKQTMIVQVVATDVGKPEFVSTATVTIKINDINDNVPTFEKDTYELLVPEHCENGIILQTITATDEDALDKGNLTYSLLPVSIHTLFNVFSNNGTVYVENGQELDRERKNSYFATLQAKDLAENVGSTVLEFIIVDINDQTPQFLRNPYEIFIRENNVLKYFVEARDNDEPGTPNNVIKYGIEPGKYSSNFTINENTGEITSKGPLDREGIDVKLNGVITLNVTATDMGIPALSSWVNFIINIDDENDNSPVFLQSEYTFYVNESETGAFVGFVYATDADQTEYNNRISFRIKSGSGGTFLCVSEPDGADYQGRIMVDPDVALDYESENKRYTLTIEATDLSGSAATCTVHVVVEDVNDTPPSFPSGLTFKVEENTVAGTEIGKIVGSDMDTHHLLVYELVSFSCLINLTWVLCKEEWFILKPDGIVMTADSITIDYEECPQVKMTAKVVDLYTEKGRNSTEGVVTIDITDMNDNAPEFIPVQEFFVLISENVDQGKSVARVYAKDRDSGDNRKIEFRVKLVEFASTDPDSKPQPINDIFFAETEQPDADGNYKGIIKSTSVLESDKQGKYLVTVTAKNGILGTNEILELVTVDKSYKVGLRFDASVSEVNENLPYIRGALSGATRSMVHIVKVLPDSSNTARKVVTLLEAYFVFLNGSALNSDDVGKILNSQEVYEEYGVILQQYGLTTILASTEKPQENNTVLFIMVGLVGGLVIVLIVTTTSMVCIRKKYKTKLKAAKAMNTAAMAANEYQKDGPVVPGTNKYTREGANPVLNLNIDASTDLGFDEDASSGDRESLNSLDYNMDMNMSDKDTMALRIIEEEEENGDDFADIEPLGAALAQRGKKKDSQNPSLTFDNPSLNTTDL</sequence>
<evidence type="ECO:0000256" key="2">
    <source>
        <dbReference type="ARBA" id="ARBA00022475"/>
    </source>
</evidence>